<dbReference type="PANTHER" id="PTHR11274:SF0">
    <property type="entry name" value="GENERAL TRANSCRIPTION AND DNA REPAIR FACTOR IIH HELICASE SUBUNIT XPB"/>
    <property type="match status" value="1"/>
</dbReference>
<dbReference type="InterPro" id="IPR027417">
    <property type="entry name" value="P-loop_NTPase"/>
</dbReference>
<evidence type="ECO:0000256" key="1">
    <source>
        <dbReference type="ARBA" id="ARBA00022741"/>
    </source>
</evidence>
<feature type="domain" description="Helicase ATP-binding" evidence="5">
    <location>
        <begin position="117"/>
        <end position="271"/>
    </location>
</feature>
<dbReference type="InterPro" id="IPR050615">
    <property type="entry name" value="ATP-dep_DNA_Helicase"/>
</dbReference>
<dbReference type="GO" id="GO:0004386">
    <property type="term" value="F:helicase activity"/>
    <property type="evidence" value="ECO:0007669"/>
    <property type="project" value="UniProtKB-KW"/>
</dbReference>
<keyword evidence="2" id="KW-0378">Hydrolase</keyword>
<dbReference type="SUPFAM" id="SSF52540">
    <property type="entry name" value="P-loop containing nucleoside triphosphate hydrolases"/>
    <property type="match status" value="2"/>
</dbReference>
<sequence>MDSQALRIPGLGDRPLITFEQIKSNLARLGFDYKKEQKALDRLLVRKVKDKDTGLNMPVTIVTDQGFVPAGIVPWMIDELKDYRIDDKMWAKDETVFEVDESCFIGREPRAYQIKASKMMLSEDRGICAAPTGSGKTAIMSAMAHSILRAQPEWRIMVVCFTGSHTKQIVDDLREFGHKVQILGKGNPTCPVVVARFDAFERHTSKAGPWNDWIRSCEVVYYDEVRHLGSANTYINFAQAIDVIKSYGFDATPVRDFETWNPYNLIEDMQTVGYCGPIRVLIPLHHLQKMGYLPLTYVHMVPMPRPPAMRRGGPKNLMISMDYNVIYKHFIVLNDFRTERFARLITNLAGCGKILCLIKQHEHARRLMQFLQEQDVESLAWFGADKALAVSPLRGVHEASFGTQEVRRRFMETDLPVVIGSSVLSEAISLDVVTDAVNLAAGNTFSLSSQRAGRTMRRNQGLTPVVHYWDSDDHCHKILQAQSRKRREHYRAFGLNVLDVPCPEVCTIDFRKYGLTHGRMVWP</sequence>
<dbReference type="PANTHER" id="PTHR11274">
    <property type="entry name" value="RAD25/XP-B DNA REPAIR HELICASE"/>
    <property type="match status" value="1"/>
</dbReference>
<dbReference type="SMART" id="SM00487">
    <property type="entry name" value="DEXDc"/>
    <property type="match status" value="1"/>
</dbReference>
<organism evidence="6">
    <name type="scientific">marine sediment metagenome</name>
    <dbReference type="NCBI Taxonomy" id="412755"/>
    <lineage>
        <taxon>unclassified sequences</taxon>
        <taxon>metagenomes</taxon>
        <taxon>ecological metagenomes</taxon>
    </lineage>
</organism>
<dbReference type="PROSITE" id="PS51192">
    <property type="entry name" value="HELICASE_ATP_BIND_1"/>
    <property type="match status" value="1"/>
</dbReference>
<proteinExistence type="predicted"/>
<evidence type="ECO:0000313" key="6">
    <source>
        <dbReference type="EMBL" id="KKN80240.1"/>
    </source>
</evidence>
<dbReference type="Gene3D" id="3.40.50.300">
    <property type="entry name" value="P-loop containing nucleotide triphosphate hydrolases"/>
    <property type="match status" value="2"/>
</dbReference>
<dbReference type="Pfam" id="PF04851">
    <property type="entry name" value="ResIII"/>
    <property type="match status" value="1"/>
</dbReference>
<protein>
    <recommendedName>
        <fullName evidence="5">Helicase ATP-binding domain-containing protein</fullName>
    </recommendedName>
</protein>
<dbReference type="GO" id="GO:0003677">
    <property type="term" value="F:DNA binding"/>
    <property type="evidence" value="ECO:0007669"/>
    <property type="project" value="InterPro"/>
</dbReference>
<comment type="caution">
    <text evidence="6">The sequence shown here is derived from an EMBL/GenBank/DDBJ whole genome shotgun (WGS) entry which is preliminary data.</text>
</comment>
<dbReference type="InterPro" id="IPR006935">
    <property type="entry name" value="Helicase/UvrB_N"/>
</dbReference>
<dbReference type="EMBL" id="LAZR01000234">
    <property type="protein sequence ID" value="KKN80240.1"/>
    <property type="molecule type" value="Genomic_DNA"/>
</dbReference>
<dbReference type="InterPro" id="IPR014001">
    <property type="entry name" value="Helicase_ATP-bd"/>
</dbReference>
<evidence type="ECO:0000256" key="2">
    <source>
        <dbReference type="ARBA" id="ARBA00022801"/>
    </source>
</evidence>
<dbReference type="GO" id="GO:0005524">
    <property type="term" value="F:ATP binding"/>
    <property type="evidence" value="ECO:0007669"/>
    <property type="project" value="UniProtKB-KW"/>
</dbReference>
<evidence type="ECO:0000259" key="5">
    <source>
        <dbReference type="PROSITE" id="PS51192"/>
    </source>
</evidence>
<dbReference type="AlphaFoldDB" id="A0A0F9TG42"/>
<name>A0A0F9TG42_9ZZZZ</name>
<keyword evidence="4" id="KW-0067">ATP-binding</keyword>
<gene>
    <name evidence="6" type="ORF">LCGC14_0332090</name>
</gene>
<keyword evidence="1" id="KW-0547">Nucleotide-binding</keyword>
<reference evidence="6" key="1">
    <citation type="journal article" date="2015" name="Nature">
        <title>Complex archaea that bridge the gap between prokaryotes and eukaryotes.</title>
        <authorList>
            <person name="Spang A."/>
            <person name="Saw J.H."/>
            <person name="Jorgensen S.L."/>
            <person name="Zaremba-Niedzwiedzka K."/>
            <person name="Martijn J."/>
            <person name="Lind A.E."/>
            <person name="van Eijk R."/>
            <person name="Schleper C."/>
            <person name="Guy L."/>
            <person name="Ettema T.J."/>
        </authorList>
    </citation>
    <scope>NUCLEOTIDE SEQUENCE</scope>
</reference>
<accession>A0A0F9TG42</accession>
<keyword evidence="3" id="KW-0347">Helicase</keyword>
<dbReference type="GO" id="GO:0016787">
    <property type="term" value="F:hydrolase activity"/>
    <property type="evidence" value="ECO:0007669"/>
    <property type="project" value="UniProtKB-KW"/>
</dbReference>
<evidence type="ECO:0000256" key="4">
    <source>
        <dbReference type="ARBA" id="ARBA00022840"/>
    </source>
</evidence>
<evidence type="ECO:0000256" key="3">
    <source>
        <dbReference type="ARBA" id="ARBA00022806"/>
    </source>
</evidence>